<organism evidence="2 3">
    <name type="scientific">Cimex lectularius</name>
    <name type="common">Bed bug</name>
    <name type="synonym">Acanthia lectularia</name>
    <dbReference type="NCBI Taxonomy" id="79782"/>
    <lineage>
        <taxon>Eukaryota</taxon>
        <taxon>Metazoa</taxon>
        <taxon>Ecdysozoa</taxon>
        <taxon>Arthropoda</taxon>
        <taxon>Hexapoda</taxon>
        <taxon>Insecta</taxon>
        <taxon>Pterygota</taxon>
        <taxon>Neoptera</taxon>
        <taxon>Paraneoptera</taxon>
        <taxon>Hemiptera</taxon>
        <taxon>Heteroptera</taxon>
        <taxon>Panheteroptera</taxon>
        <taxon>Cimicomorpha</taxon>
        <taxon>Cimicidae</taxon>
        <taxon>Cimex</taxon>
    </lineage>
</organism>
<dbReference type="Proteomes" id="UP000494040">
    <property type="component" value="Unassembled WGS sequence"/>
</dbReference>
<name>A0A8I6RKC4_CIMLE</name>
<reference evidence="2" key="1">
    <citation type="submission" date="2022-01" db="UniProtKB">
        <authorList>
            <consortium name="EnsemblMetazoa"/>
        </authorList>
    </citation>
    <scope>IDENTIFICATION</scope>
</reference>
<dbReference type="RefSeq" id="XP_014246943.1">
    <property type="nucleotide sequence ID" value="XM_014391457.1"/>
</dbReference>
<feature type="transmembrane region" description="Helical" evidence="1">
    <location>
        <begin position="42"/>
        <end position="62"/>
    </location>
</feature>
<dbReference type="AlphaFoldDB" id="A0A8I6RKC4"/>
<evidence type="ECO:0000313" key="3">
    <source>
        <dbReference type="Proteomes" id="UP000494040"/>
    </source>
</evidence>
<feature type="transmembrane region" description="Helical" evidence="1">
    <location>
        <begin position="114"/>
        <end position="137"/>
    </location>
</feature>
<protein>
    <recommendedName>
        <fullName evidence="4">MARVEL domain-containing protein</fullName>
    </recommendedName>
</protein>
<keyword evidence="1" id="KW-0812">Transmembrane</keyword>
<dbReference type="OrthoDB" id="6644064at2759"/>
<accession>A0A8I6RKC4</accession>
<proteinExistence type="predicted"/>
<sequence>MATKKKTLSIGLKMAEMFLSVMLFGLHAVATIWWGSVTMGNWKVVSMISATAICSPVIPLMFRVEPYLYTKREVSKPINIFIIIYCMASYMAGSVVILIDAIGSRSENHSKDVAVGTSVVCFILVSVFVLDLIHTILRRR</sequence>
<dbReference type="GeneID" id="106665199"/>
<evidence type="ECO:0000256" key="1">
    <source>
        <dbReference type="SAM" id="Phobius"/>
    </source>
</evidence>
<dbReference type="EnsemblMetazoa" id="XM_014391457.1">
    <property type="protein sequence ID" value="XP_014246943.1"/>
    <property type="gene ID" value="LOC106665199"/>
</dbReference>
<feature type="transmembrane region" description="Helical" evidence="1">
    <location>
        <begin position="12"/>
        <end position="36"/>
    </location>
</feature>
<feature type="transmembrane region" description="Helical" evidence="1">
    <location>
        <begin position="82"/>
        <end position="102"/>
    </location>
</feature>
<evidence type="ECO:0008006" key="4">
    <source>
        <dbReference type="Google" id="ProtNLM"/>
    </source>
</evidence>
<evidence type="ECO:0000313" key="2">
    <source>
        <dbReference type="EnsemblMetazoa" id="XP_014246943.1"/>
    </source>
</evidence>
<keyword evidence="1" id="KW-0472">Membrane</keyword>
<keyword evidence="3" id="KW-1185">Reference proteome</keyword>
<dbReference type="KEGG" id="clec:106665199"/>
<keyword evidence="1" id="KW-1133">Transmembrane helix</keyword>